<dbReference type="AlphaFoldDB" id="A0A1W1BDR1"/>
<dbReference type="NCBIfam" id="TIGR02464">
    <property type="entry name" value="ribofla_fusion"/>
    <property type="match status" value="1"/>
</dbReference>
<dbReference type="CDD" id="cd15457">
    <property type="entry name" value="NADAR"/>
    <property type="match status" value="1"/>
</dbReference>
<evidence type="ECO:0000313" key="2">
    <source>
        <dbReference type="EMBL" id="SFV51609.1"/>
    </source>
</evidence>
<organism evidence="2">
    <name type="scientific">hydrothermal vent metagenome</name>
    <dbReference type="NCBI Taxonomy" id="652676"/>
    <lineage>
        <taxon>unclassified sequences</taxon>
        <taxon>metagenomes</taxon>
        <taxon>ecological metagenomes</taxon>
    </lineage>
</organism>
<dbReference type="GO" id="GO:0003935">
    <property type="term" value="F:GTP cyclohydrolase II activity"/>
    <property type="evidence" value="ECO:0007669"/>
    <property type="project" value="UniProtKB-EC"/>
</dbReference>
<dbReference type="EMBL" id="FPHE01000022">
    <property type="protein sequence ID" value="SFV51609.1"/>
    <property type="molecule type" value="Genomic_DNA"/>
</dbReference>
<feature type="domain" description="NADAR" evidence="1">
    <location>
        <begin position="21"/>
        <end position="178"/>
    </location>
</feature>
<reference evidence="2" key="1">
    <citation type="submission" date="2016-10" db="EMBL/GenBank/DDBJ databases">
        <authorList>
            <person name="de Groot N.N."/>
        </authorList>
    </citation>
    <scope>NUCLEOTIDE SEQUENCE</scope>
</reference>
<sequence>MKNINELKEQIERGKKINYLFFWGHQQKSKTTIDKSCFSQWFPRGFTIDEVYYKTAEHYMMAEKARLFDNEMVSEILNAKSTKEVKSLGRKVKNFDDKVWSEASFDVVVKGNMAKFSKHEDLKDFLLSTSKKIIVEASPYDKVWGIGMLADDEKASNPLKWRGLNKLGFALMMVRDEILKDKKC</sequence>
<dbReference type="InterPro" id="IPR037238">
    <property type="entry name" value="YbiA-like_sf"/>
</dbReference>
<dbReference type="Gene3D" id="1.10.357.40">
    <property type="entry name" value="YbiA-like"/>
    <property type="match status" value="1"/>
</dbReference>
<dbReference type="EC" id="3.5.4.25" evidence="2"/>
<gene>
    <name evidence="2" type="ORF">MNB_SV-12-331</name>
</gene>
<evidence type="ECO:0000259" key="1">
    <source>
        <dbReference type="Pfam" id="PF08719"/>
    </source>
</evidence>
<proteinExistence type="predicted"/>
<dbReference type="InterPro" id="IPR012816">
    <property type="entry name" value="NADAR"/>
</dbReference>
<protein>
    <submittedName>
        <fullName evidence="2">Uncharacterized domain COG3236 / GTP cyclohydrolase II</fullName>
        <ecNumber evidence="2">3.5.4.25</ecNumber>
    </submittedName>
</protein>
<dbReference type="SUPFAM" id="SSF143990">
    <property type="entry name" value="YbiA-like"/>
    <property type="match status" value="1"/>
</dbReference>
<dbReference type="Pfam" id="PF08719">
    <property type="entry name" value="NADAR"/>
    <property type="match status" value="1"/>
</dbReference>
<name>A0A1W1BDR1_9ZZZZ</name>
<accession>A0A1W1BDR1</accession>
<keyword evidence="2" id="KW-0378">Hydrolase</keyword>